<dbReference type="InterPro" id="IPR029061">
    <property type="entry name" value="THDP-binding"/>
</dbReference>
<proteinExistence type="predicted"/>
<dbReference type="GO" id="GO:0008661">
    <property type="term" value="F:1-deoxy-D-xylulose-5-phosphate synthase activity"/>
    <property type="evidence" value="ECO:0007669"/>
    <property type="project" value="InterPro"/>
</dbReference>
<evidence type="ECO:0000313" key="8">
    <source>
        <dbReference type="Proteomes" id="UP000095192"/>
    </source>
</evidence>
<comment type="caution">
    <text evidence="7">The sequence shown here is derived from an EMBL/GenBank/DDBJ whole genome shotgun (WGS) entry which is preliminary data.</text>
</comment>
<comment type="cofactor">
    <cofactor evidence="1">
        <name>Mg(2+)</name>
        <dbReference type="ChEBI" id="CHEBI:18420"/>
    </cofactor>
</comment>
<protein>
    <submittedName>
        <fullName evidence="7">1-deoxy-d-xylulose 5-phosphate synthase</fullName>
    </submittedName>
</protein>
<dbReference type="Gene3D" id="3.40.50.970">
    <property type="match status" value="2"/>
</dbReference>
<dbReference type="AlphaFoldDB" id="A0A1D3CSH3"/>
<gene>
    <name evidence="7" type="ORF">cyc_06712</name>
</gene>
<evidence type="ECO:0000313" key="7">
    <source>
        <dbReference type="EMBL" id="OEH74130.1"/>
    </source>
</evidence>
<evidence type="ECO:0000256" key="5">
    <source>
        <dbReference type="ARBA" id="ARBA00023052"/>
    </source>
</evidence>
<evidence type="ECO:0000256" key="6">
    <source>
        <dbReference type="SAM" id="MobiDB-lite"/>
    </source>
</evidence>
<keyword evidence="3" id="KW-0808">Transferase</keyword>
<dbReference type="Pfam" id="PF13292">
    <property type="entry name" value="DXP_synthase_N"/>
    <property type="match status" value="2"/>
</dbReference>
<evidence type="ECO:0000256" key="4">
    <source>
        <dbReference type="ARBA" id="ARBA00022842"/>
    </source>
</evidence>
<keyword evidence="8" id="KW-1185">Reference proteome</keyword>
<feature type="compositionally biased region" description="Basic and acidic residues" evidence="6">
    <location>
        <begin position="142"/>
        <end position="169"/>
    </location>
</feature>
<keyword evidence="5" id="KW-0786">Thiamine pyrophosphate</keyword>
<accession>A0A1D3CSH3</accession>
<evidence type="ECO:0000256" key="3">
    <source>
        <dbReference type="ARBA" id="ARBA00022679"/>
    </source>
</evidence>
<dbReference type="VEuPathDB" id="ToxoDB:cyc_06712"/>
<organism evidence="7 8">
    <name type="scientific">Cyclospora cayetanensis</name>
    <dbReference type="NCBI Taxonomy" id="88456"/>
    <lineage>
        <taxon>Eukaryota</taxon>
        <taxon>Sar</taxon>
        <taxon>Alveolata</taxon>
        <taxon>Apicomplexa</taxon>
        <taxon>Conoidasida</taxon>
        <taxon>Coccidia</taxon>
        <taxon>Eucoccidiorida</taxon>
        <taxon>Eimeriorina</taxon>
        <taxon>Eimeriidae</taxon>
        <taxon>Cyclospora</taxon>
    </lineage>
</organism>
<reference evidence="7 8" key="1">
    <citation type="journal article" date="2016" name="BMC Genomics">
        <title>Comparative genomics reveals Cyclospora cayetanensis possesses coccidia-like metabolism and invasion components but unique surface antigens.</title>
        <authorList>
            <person name="Liu S."/>
            <person name="Wang L."/>
            <person name="Zheng H."/>
            <person name="Xu Z."/>
            <person name="Roellig D.M."/>
            <person name="Li N."/>
            <person name="Frace M.A."/>
            <person name="Tang K."/>
            <person name="Arrowood M.J."/>
            <person name="Moss D.M."/>
            <person name="Zhang L."/>
            <person name="Feng Y."/>
            <person name="Xiao L."/>
        </authorList>
    </citation>
    <scope>NUCLEOTIDE SEQUENCE [LARGE SCALE GENOMIC DNA]</scope>
    <source>
        <strain evidence="7 8">CHN_HEN01</strain>
    </source>
</reference>
<dbReference type="Proteomes" id="UP000095192">
    <property type="component" value="Unassembled WGS sequence"/>
</dbReference>
<name>A0A1D3CSH3_9EIME</name>
<evidence type="ECO:0000256" key="2">
    <source>
        <dbReference type="ARBA" id="ARBA00011738"/>
    </source>
</evidence>
<dbReference type="InParanoid" id="A0A1D3CSH3"/>
<dbReference type="GO" id="GO:0016114">
    <property type="term" value="P:terpenoid biosynthetic process"/>
    <property type="evidence" value="ECO:0007669"/>
    <property type="project" value="InterPro"/>
</dbReference>
<feature type="region of interest" description="Disordered" evidence="6">
    <location>
        <begin position="118"/>
        <end position="172"/>
    </location>
</feature>
<dbReference type="PANTHER" id="PTHR43322:SF5">
    <property type="entry name" value="1-DEOXY-D-XYLULOSE-5-PHOSPHATE SYNTHASE, CHLOROPLASTIC"/>
    <property type="match status" value="1"/>
</dbReference>
<dbReference type="PANTHER" id="PTHR43322">
    <property type="entry name" value="1-D-DEOXYXYLULOSE 5-PHOSPHATE SYNTHASE-RELATED"/>
    <property type="match status" value="1"/>
</dbReference>
<keyword evidence="4" id="KW-0460">Magnesium</keyword>
<dbReference type="InterPro" id="IPR005477">
    <property type="entry name" value="Dxylulose-5-P_synthase"/>
</dbReference>
<dbReference type="EMBL" id="JROU02002114">
    <property type="protein sequence ID" value="OEH74130.1"/>
    <property type="molecule type" value="Genomic_DNA"/>
</dbReference>
<evidence type="ECO:0000256" key="1">
    <source>
        <dbReference type="ARBA" id="ARBA00001946"/>
    </source>
</evidence>
<dbReference type="SUPFAM" id="SSF52518">
    <property type="entry name" value="Thiamin diphosphate-binding fold (THDP-binding)"/>
    <property type="match status" value="2"/>
</dbReference>
<sequence>MIEAIVALHYTLDMPTDSLIFDVSHQAYPHKILTGRRHLMHRLRQFGGLSGFLSRKESLYDCFGAGKQETLRSEEPAMREAFKPVSWLHATSRGSSAEKSVRLRGCSRVEHLPVRKAAGCRQRGGERGEAGEAGSKGAWGRGEQRSMGKGGAKEHGGSGEQRSMGDRGGDGGLTGGMAYEALNACGHLQSKVLVVLNDNQQVSLPTGTNSAGISWRMVWGFVLQGAQRLPVRCLDTCAVC</sequence>
<comment type="subunit">
    <text evidence="2">Homodimer.</text>
</comment>